<keyword evidence="2" id="KW-1185">Reference proteome</keyword>
<comment type="caution">
    <text evidence="1">The sequence shown here is derived from an EMBL/GenBank/DDBJ whole genome shotgun (WGS) entry which is preliminary data.</text>
</comment>
<protein>
    <submittedName>
        <fullName evidence="1">Uncharacterized protein</fullName>
    </submittedName>
</protein>
<dbReference type="OrthoDB" id="9935096at2"/>
<dbReference type="Proteomes" id="UP000030416">
    <property type="component" value="Unassembled WGS sequence"/>
</dbReference>
<sequence length="68" mass="8100">MKISDKELATLYIKYKKDKKIYKQRQKERGSLVDLNHYLEVKKSLSILKMEMSHRGLTKKKAKKISKC</sequence>
<dbReference type="eggNOG" id="ENOG5030EVH">
    <property type="taxonomic scope" value="Bacteria"/>
</dbReference>
<evidence type="ECO:0000313" key="2">
    <source>
        <dbReference type="Proteomes" id="UP000030416"/>
    </source>
</evidence>
<organism evidence="1 2">
    <name type="scientific">Ureibacillus manganicus DSM 26584</name>
    <dbReference type="NCBI Taxonomy" id="1384049"/>
    <lineage>
        <taxon>Bacteria</taxon>
        <taxon>Bacillati</taxon>
        <taxon>Bacillota</taxon>
        <taxon>Bacilli</taxon>
        <taxon>Bacillales</taxon>
        <taxon>Caryophanaceae</taxon>
        <taxon>Ureibacillus</taxon>
    </lineage>
</organism>
<dbReference type="EMBL" id="JPVN01000020">
    <property type="protein sequence ID" value="KGR77235.1"/>
    <property type="molecule type" value="Genomic_DNA"/>
</dbReference>
<proteinExistence type="predicted"/>
<accession>A0A0A3I174</accession>
<name>A0A0A3I174_9BACL</name>
<dbReference type="AlphaFoldDB" id="A0A0A3I174"/>
<dbReference type="STRING" id="1384049.CD29_15315"/>
<reference evidence="1 2" key="1">
    <citation type="submission" date="2014-02" db="EMBL/GenBank/DDBJ databases">
        <title>Draft genome sequence of Lysinibacillus manganicus DSM 26584T.</title>
        <authorList>
            <person name="Zhang F."/>
            <person name="Wang G."/>
            <person name="Zhang L."/>
        </authorList>
    </citation>
    <scope>NUCLEOTIDE SEQUENCE [LARGE SCALE GENOMIC DNA]</scope>
    <source>
        <strain evidence="1 2">DSM 26584</strain>
    </source>
</reference>
<dbReference type="RefSeq" id="WP_036188463.1">
    <property type="nucleotide sequence ID" value="NZ_AVDA01000020.1"/>
</dbReference>
<evidence type="ECO:0000313" key="1">
    <source>
        <dbReference type="EMBL" id="KGR77235.1"/>
    </source>
</evidence>
<gene>
    <name evidence="1" type="ORF">CD29_15315</name>
</gene>